<dbReference type="Proteomes" id="UP001059597">
    <property type="component" value="Chromosome"/>
</dbReference>
<sequence>MSLSTYRQEQRADDAARAEQRRLDAAAAEDRRAERRRAEDERAARLREQARADREAARAARGQRRRERAEARSAALTPENIYRRGTLGLVAASGLASLPAQVLHFVGISALLLPLPLALEGAAWVMAAGVAYADARGLPGWVRWMLRTLVVACAAFAAHINYGYGLSLAGHGLTAADASTVGAGLAAVTVLGPAVFEIRQWVSTIAAAAGGADERARRRHAARRRRHHRKVLRVANRLVSAAPFGDLPAEEAWARAWSIVHGCDEPSMTPKLHQRAAESAQRMRKAQQPHTDSTNAEKSLEEPANRSTSELEESTPTPSAPIEAESRLDDLDPVPVVESIDRPVTRVAAAESTRPRRATGRVPKSARSARPKRTAEQLLAEARSVTADWPVEDLTAEAIRKAVRTAPDKARGLRDTLRAERRDQADPIPNGEAAA</sequence>
<evidence type="ECO:0008006" key="4">
    <source>
        <dbReference type="Google" id="ProtNLM"/>
    </source>
</evidence>
<proteinExistence type="predicted"/>
<organism evidence="2 3">
    <name type="scientific">Streptomyces nigrescens</name>
    <dbReference type="NCBI Taxonomy" id="1920"/>
    <lineage>
        <taxon>Bacteria</taxon>
        <taxon>Bacillati</taxon>
        <taxon>Actinomycetota</taxon>
        <taxon>Actinomycetes</taxon>
        <taxon>Kitasatosporales</taxon>
        <taxon>Streptomycetaceae</taxon>
        <taxon>Streptomyces</taxon>
    </lineage>
</organism>
<feature type="compositionally biased region" description="Basic and acidic residues" evidence="1">
    <location>
        <begin position="8"/>
        <end position="58"/>
    </location>
</feature>
<feature type="compositionally biased region" description="Polar residues" evidence="1">
    <location>
        <begin position="288"/>
        <end position="297"/>
    </location>
</feature>
<feature type="region of interest" description="Disordered" evidence="1">
    <location>
        <begin position="264"/>
        <end position="375"/>
    </location>
</feature>
<evidence type="ECO:0000313" key="2">
    <source>
        <dbReference type="EMBL" id="BDM66706.1"/>
    </source>
</evidence>
<dbReference type="EMBL" id="AP026073">
    <property type="protein sequence ID" value="BDM66706.1"/>
    <property type="molecule type" value="Genomic_DNA"/>
</dbReference>
<gene>
    <name evidence="2" type="ORF">HEK616_01930</name>
</gene>
<keyword evidence="3" id="KW-1185">Reference proteome</keyword>
<name>A0ABM7ZLK0_STRNI</name>
<evidence type="ECO:0000256" key="1">
    <source>
        <dbReference type="SAM" id="MobiDB-lite"/>
    </source>
</evidence>
<accession>A0ABM7ZLK0</accession>
<feature type="compositionally biased region" description="Basic and acidic residues" evidence="1">
    <location>
        <begin position="408"/>
        <end position="425"/>
    </location>
</feature>
<feature type="region of interest" description="Disordered" evidence="1">
    <location>
        <begin position="1"/>
        <end position="72"/>
    </location>
</feature>
<dbReference type="RefSeq" id="WP_261950990.1">
    <property type="nucleotide sequence ID" value="NZ_AP026073.1"/>
</dbReference>
<evidence type="ECO:0000313" key="3">
    <source>
        <dbReference type="Proteomes" id="UP001059597"/>
    </source>
</evidence>
<feature type="region of interest" description="Disordered" evidence="1">
    <location>
        <begin position="408"/>
        <end position="435"/>
    </location>
</feature>
<protein>
    <recommendedName>
        <fullName evidence="4">SpdB2 protein</fullName>
    </recommendedName>
</protein>
<reference evidence="2" key="1">
    <citation type="submission" date="2022-06" db="EMBL/GenBank/DDBJ databases">
        <title>Complete genome sequence of Streptomyces nigrescens HEK616.</title>
        <authorList>
            <person name="Asamizu S."/>
            <person name="Onaka H."/>
        </authorList>
    </citation>
    <scope>NUCLEOTIDE SEQUENCE</scope>
    <source>
        <strain evidence="2">HEK616</strain>
    </source>
</reference>